<keyword evidence="1" id="KW-0472">Membrane</keyword>
<organism evidence="2 3">
    <name type="scientific">Rhizobium leguminosarum</name>
    <dbReference type="NCBI Taxonomy" id="384"/>
    <lineage>
        <taxon>Bacteria</taxon>
        <taxon>Pseudomonadati</taxon>
        <taxon>Pseudomonadota</taxon>
        <taxon>Alphaproteobacteria</taxon>
        <taxon>Hyphomicrobiales</taxon>
        <taxon>Rhizobiaceae</taxon>
        <taxon>Rhizobium/Agrobacterium group</taxon>
        <taxon>Rhizobium</taxon>
    </lineage>
</organism>
<proteinExistence type="predicted"/>
<dbReference type="Proteomes" id="UP000251166">
    <property type="component" value="Chromosome"/>
</dbReference>
<protein>
    <submittedName>
        <fullName evidence="2">Uncharacterized protein</fullName>
    </submittedName>
</protein>
<dbReference type="AlphaFoldDB" id="A0A2Z4YDT0"/>
<evidence type="ECO:0000256" key="1">
    <source>
        <dbReference type="SAM" id="Phobius"/>
    </source>
</evidence>
<accession>A0A2Z4YDT0</accession>
<evidence type="ECO:0000313" key="2">
    <source>
        <dbReference type="EMBL" id="AXA39416.1"/>
    </source>
</evidence>
<evidence type="ECO:0000313" key="3">
    <source>
        <dbReference type="Proteomes" id="UP000251166"/>
    </source>
</evidence>
<gene>
    <name evidence="2" type="ORF">DLJ82_1815</name>
</gene>
<keyword evidence="1" id="KW-0812">Transmembrane</keyword>
<name>A0A2Z4YDT0_RHILE</name>
<keyword evidence="1" id="KW-1133">Transmembrane helix</keyword>
<sequence length="44" mass="4806">MPPQFEGETTLDYTKVSYPPTGIATIIVMTMLGWINDISESNGS</sequence>
<feature type="transmembrane region" description="Helical" evidence="1">
    <location>
        <begin position="16"/>
        <end position="35"/>
    </location>
</feature>
<reference evidence="2 3" key="1">
    <citation type="submission" date="2018-07" db="EMBL/GenBank/DDBJ databases">
        <title>Rhizobium leguminosarum strain:ATCC 14479 Genome sequencing and assembly.</title>
        <authorList>
            <person name="Chakraborty R."/>
        </authorList>
    </citation>
    <scope>NUCLEOTIDE SEQUENCE [LARGE SCALE GENOMIC DNA]</scope>
    <source>
        <strain evidence="2 3">ATCC 14479</strain>
    </source>
</reference>
<dbReference type="EMBL" id="CP030760">
    <property type="protein sequence ID" value="AXA39416.1"/>
    <property type="molecule type" value="Genomic_DNA"/>
</dbReference>